<evidence type="ECO:0000259" key="1">
    <source>
        <dbReference type="PROSITE" id="PS50925"/>
    </source>
</evidence>
<feature type="domain" description="BLUF" evidence="1">
    <location>
        <begin position="2"/>
        <end position="94"/>
    </location>
</feature>
<reference evidence="3" key="1">
    <citation type="journal article" date="2019" name="Int. J. Syst. Evol. Microbiol.">
        <title>The Global Catalogue of Microorganisms (GCM) 10K type strain sequencing project: providing services to taxonomists for standard genome sequencing and annotation.</title>
        <authorList>
            <consortium name="The Broad Institute Genomics Platform"/>
            <consortium name="The Broad Institute Genome Sequencing Center for Infectious Disease"/>
            <person name="Wu L."/>
            <person name="Ma J."/>
        </authorList>
    </citation>
    <scope>NUCLEOTIDE SEQUENCE [LARGE SCALE GENOMIC DNA]</scope>
    <source>
        <strain evidence="3">CECT 8531</strain>
    </source>
</reference>
<evidence type="ECO:0000313" key="2">
    <source>
        <dbReference type="EMBL" id="MFC4291726.1"/>
    </source>
</evidence>
<dbReference type="Pfam" id="PF04940">
    <property type="entry name" value="BLUF"/>
    <property type="match status" value="1"/>
</dbReference>
<proteinExistence type="predicted"/>
<sequence length="135" mass="15719">MFLRLLYISTADKNSKDSDQIRALTAAAAERNKQNGLTGLLIFDGYRFMQYLEGEETRVRETFQRIKADKRHFAVVTLSEKFGEERQFEQWDMALRFTNDIAEVSAQMHKVMEQTRCIDIMTAADLQGFVERRVA</sequence>
<dbReference type="SMART" id="SM01034">
    <property type="entry name" value="BLUF"/>
    <property type="match status" value="1"/>
</dbReference>
<keyword evidence="3" id="KW-1185">Reference proteome</keyword>
<dbReference type="Gene3D" id="3.30.70.100">
    <property type="match status" value="1"/>
</dbReference>
<comment type="caution">
    <text evidence="2">The sequence shown here is derived from an EMBL/GenBank/DDBJ whole genome shotgun (WGS) entry which is preliminary data.</text>
</comment>
<dbReference type="SUPFAM" id="SSF54975">
    <property type="entry name" value="Acylphosphatase/BLUF domain-like"/>
    <property type="match status" value="1"/>
</dbReference>
<accession>A0ABV8REF7</accession>
<dbReference type="RefSeq" id="WP_381421834.1">
    <property type="nucleotide sequence ID" value="NZ_JBHSDH010000013.1"/>
</dbReference>
<dbReference type="PROSITE" id="PS50925">
    <property type="entry name" value="BLUF"/>
    <property type="match status" value="1"/>
</dbReference>
<dbReference type="Proteomes" id="UP001595887">
    <property type="component" value="Unassembled WGS sequence"/>
</dbReference>
<dbReference type="EMBL" id="JBHSDH010000013">
    <property type="protein sequence ID" value="MFC4291726.1"/>
    <property type="molecule type" value="Genomic_DNA"/>
</dbReference>
<protein>
    <submittedName>
        <fullName evidence="2">BLUF domain-containing protein</fullName>
    </submittedName>
</protein>
<evidence type="ECO:0000313" key="3">
    <source>
        <dbReference type="Proteomes" id="UP001595887"/>
    </source>
</evidence>
<organism evidence="2 3">
    <name type="scientific">Sphingorhabdus arenilitoris</name>
    <dbReference type="NCBI Taxonomy" id="1490041"/>
    <lineage>
        <taxon>Bacteria</taxon>
        <taxon>Pseudomonadati</taxon>
        <taxon>Pseudomonadota</taxon>
        <taxon>Alphaproteobacteria</taxon>
        <taxon>Sphingomonadales</taxon>
        <taxon>Sphingomonadaceae</taxon>
        <taxon>Sphingorhabdus</taxon>
    </lineage>
</organism>
<dbReference type="InterPro" id="IPR036046">
    <property type="entry name" value="Acylphosphatase-like_dom_sf"/>
</dbReference>
<name>A0ABV8REF7_9SPHN</name>
<dbReference type="InterPro" id="IPR007024">
    <property type="entry name" value="BLUF_domain"/>
</dbReference>
<gene>
    <name evidence="2" type="ORF">ACFOWX_04770</name>
</gene>